<evidence type="ECO:0000313" key="2">
    <source>
        <dbReference type="Proteomes" id="UP001178507"/>
    </source>
</evidence>
<organism evidence="1 2">
    <name type="scientific">Effrenium voratum</name>
    <dbReference type="NCBI Taxonomy" id="2562239"/>
    <lineage>
        <taxon>Eukaryota</taxon>
        <taxon>Sar</taxon>
        <taxon>Alveolata</taxon>
        <taxon>Dinophyceae</taxon>
        <taxon>Suessiales</taxon>
        <taxon>Symbiodiniaceae</taxon>
        <taxon>Effrenium</taxon>
    </lineage>
</organism>
<evidence type="ECO:0000313" key="1">
    <source>
        <dbReference type="EMBL" id="CAJ1370763.1"/>
    </source>
</evidence>
<keyword evidence="2" id="KW-1185">Reference proteome</keyword>
<sequence length="298" mass="32240">MTPADALEKTSPVVRLRKALGGPTGGWHLDAQRSVKGDQRSRTSTLVSAHRPGEHAAEWVLEHGTDGFRLRLGSEHLSQPSGWYLDVDADGAVVVRKGNSTPAAEWLIDLEGSPGVAHMFSLQVASGAFRGWFLDTSESSRTDDSVYLRLVPELSFWLLELQKFEGASADLFKRKAPLRLYEVVVRNFSDRPLLLQGKKAPALRKVAKGKLLQISDVLSPEPGPDAETAALGLAAQPELAHAPTIQAVDAEHQAGDVPMSGAGGEPPAVVDKMGHFQYFGGCLDKLSRVNQDARRWPG</sequence>
<dbReference type="AlphaFoldDB" id="A0AA36HKI3"/>
<dbReference type="Proteomes" id="UP001178507">
    <property type="component" value="Unassembled WGS sequence"/>
</dbReference>
<name>A0AA36HKI3_9DINO</name>
<protein>
    <submittedName>
        <fullName evidence="1">Uncharacterized protein</fullName>
    </submittedName>
</protein>
<reference evidence="1" key="1">
    <citation type="submission" date="2023-08" db="EMBL/GenBank/DDBJ databases">
        <authorList>
            <person name="Chen Y."/>
            <person name="Shah S."/>
            <person name="Dougan E. K."/>
            <person name="Thang M."/>
            <person name="Chan C."/>
        </authorList>
    </citation>
    <scope>NUCLEOTIDE SEQUENCE</scope>
</reference>
<proteinExistence type="predicted"/>
<accession>A0AA36HKI3</accession>
<gene>
    <name evidence="1" type="ORF">EVOR1521_LOCUS1257</name>
</gene>
<dbReference type="EMBL" id="CAUJNA010000036">
    <property type="protein sequence ID" value="CAJ1370763.1"/>
    <property type="molecule type" value="Genomic_DNA"/>
</dbReference>
<comment type="caution">
    <text evidence="1">The sequence shown here is derived from an EMBL/GenBank/DDBJ whole genome shotgun (WGS) entry which is preliminary data.</text>
</comment>